<evidence type="ECO:0008006" key="3">
    <source>
        <dbReference type="Google" id="ProtNLM"/>
    </source>
</evidence>
<comment type="caution">
    <text evidence="1">The sequence shown here is derived from an EMBL/GenBank/DDBJ whole genome shotgun (WGS) entry which is preliminary data.</text>
</comment>
<sequence length="392" mass="43419">MISALPGPAVDQHALTAPDPAVRLTAYRRASGFLVRSGERAEVSVQAVPALLELVRDPGVVDKDATMMLLCDIAVGQQVDCLEDPPDWPARRREVARKQRLSVADLEREAEQRERARGTAHLAERLEMLGLEDQDLNRELERAGVRAYDQVRAGMPTFVELLRSPNPLYRLYAAYLVAFFPEDRDTTAPALAELLGKDEAAPGITATASVAAGMIGMRGDRRLIDALERHLAGDDQIERWGAAIGLSALLHDPDADVLVLVDECCFDGPSEIAYFPFLDGELHDVAVCFYLRARPRAPAARSLLLRRLAEPSLVEHSLRLVVLALEEFFPQVRTVPPPYALLSEEQRQVCRSFARHRVLDTVPTARNQLARHGLPATQPALEEWIAADRLWG</sequence>
<evidence type="ECO:0000313" key="2">
    <source>
        <dbReference type="Proteomes" id="UP000604117"/>
    </source>
</evidence>
<accession>A0ABQ4D433</accession>
<name>A0ABQ4D433_9ACTN</name>
<dbReference type="SUPFAM" id="SSF48371">
    <property type="entry name" value="ARM repeat"/>
    <property type="match status" value="1"/>
</dbReference>
<protein>
    <recommendedName>
        <fullName evidence="3">HEAT repeat protein</fullName>
    </recommendedName>
</protein>
<gene>
    <name evidence="1" type="ORF">Asi02nite_78050</name>
</gene>
<dbReference type="InterPro" id="IPR016024">
    <property type="entry name" value="ARM-type_fold"/>
</dbReference>
<proteinExistence type="predicted"/>
<organism evidence="1 2">
    <name type="scientific">Asanoa siamensis</name>
    <dbReference type="NCBI Taxonomy" id="926357"/>
    <lineage>
        <taxon>Bacteria</taxon>
        <taxon>Bacillati</taxon>
        <taxon>Actinomycetota</taxon>
        <taxon>Actinomycetes</taxon>
        <taxon>Micromonosporales</taxon>
        <taxon>Micromonosporaceae</taxon>
        <taxon>Asanoa</taxon>
    </lineage>
</organism>
<dbReference type="Gene3D" id="1.25.10.10">
    <property type="entry name" value="Leucine-rich Repeat Variant"/>
    <property type="match status" value="1"/>
</dbReference>
<dbReference type="Proteomes" id="UP000604117">
    <property type="component" value="Unassembled WGS sequence"/>
</dbReference>
<dbReference type="RefSeq" id="WP_203719114.1">
    <property type="nucleotide sequence ID" value="NZ_BONE01000130.1"/>
</dbReference>
<reference evidence="1 2" key="1">
    <citation type="submission" date="2021-01" db="EMBL/GenBank/DDBJ databases">
        <title>Whole genome shotgun sequence of Asanoa siamensis NBRC 107932.</title>
        <authorList>
            <person name="Komaki H."/>
            <person name="Tamura T."/>
        </authorList>
    </citation>
    <scope>NUCLEOTIDE SEQUENCE [LARGE SCALE GENOMIC DNA]</scope>
    <source>
        <strain evidence="1 2">NBRC 107932</strain>
    </source>
</reference>
<keyword evidence="2" id="KW-1185">Reference proteome</keyword>
<dbReference type="InterPro" id="IPR011989">
    <property type="entry name" value="ARM-like"/>
</dbReference>
<evidence type="ECO:0000313" key="1">
    <source>
        <dbReference type="EMBL" id="GIF78287.1"/>
    </source>
</evidence>
<dbReference type="EMBL" id="BONE01000130">
    <property type="protein sequence ID" value="GIF78287.1"/>
    <property type="molecule type" value="Genomic_DNA"/>
</dbReference>